<name>A0ABW9KH82_9BACT</name>
<accession>A0ABW9KH82</accession>
<gene>
    <name evidence="12" type="ORF">ACK2TP_01470</name>
</gene>
<evidence type="ECO:0000256" key="7">
    <source>
        <dbReference type="ARBA" id="ARBA00023065"/>
    </source>
</evidence>
<dbReference type="PANTHER" id="PTHR10110">
    <property type="entry name" value="SODIUM/HYDROGEN EXCHANGER"/>
    <property type="match status" value="1"/>
</dbReference>
<dbReference type="PANTHER" id="PTHR10110:SF86">
    <property type="entry name" value="SODIUM_HYDROGEN EXCHANGER 7"/>
    <property type="match status" value="1"/>
</dbReference>
<feature type="transmembrane region" description="Helical" evidence="10">
    <location>
        <begin position="54"/>
        <end position="71"/>
    </location>
</feature>
<evidence type="ECO:0000256" key="6">
    <source>
        <dbReference type="ARBA" id="ARBA00023053"/>
    </source>
</evidence>
<feature type="transmembrane region" description="Helical" evidence="10">
    <location>
        <begin position="83"/>
        <end position="106"/>
    </location>
</feature>
<feature type="transmembrane region" description="Helical" evidence="10">
    <location>
        <begin position="347"/>
        <end position="367"/>
    </location>
</feature>
<keyword evidence="5 10" id="KW-1133">Transmembrane helix</keyword>
<feature type="transmembrane region" description="Helical" evidence="10">
    <location>
        <begin position="306"/>
        <end position="326"/>
    </location>
</feature>
<evidence type="ECO:0000256" key="9">
    <source>
        <dbReference type="ARBA" id="ARBA00023201"/>
    </source>
</evidence>
<keyword evidence="6" id="KW-0915">Sodium</keyword>
<evidence type="ECO:0000256" key="3">
    <source>
        <dbReference type="ARBA" id="ARBA00022475"/>
    </source>
</evidence>
<keyword evidence="2" id="KW-0813">Transport</keyword>
<evidence type="ECO:0000313" key="13">
    <source>
        <dbReference type="Proteomes" id="UP001634747"/>
    </source>
</evidence>
<evidence type="ECO:0000256" key="2">
    <source>
        <dbReference type="ARBA" id="ARBA00022448"/>
    </source>
</evidence>
<comment type="caution">
    <text evidence="12">The sequence shown here is derived from an EMBL/GenBank/DDBJ whole genome shotgun (WGS) entry which is preliminary data.</text>
</comment>
<dbReference type="RefSeq" id="WP_263414014.1">
    <property type="nucleotide sequence ID" value="NZ_BAABBH010000001.1"/>
</dbReference>
<organism evidence="12 13">
    <name type="scientific">Terriglobus aquaticus</name>
    <dbReference type="NCBI Taxonomy" id="940139"/>
    <lineage>
        <taxon>Bacteria</taxon>
        <taxon>Pseudomonadati</taxon>
        <taxon>Acidobacteriota</taxon>
        <taxon>Terriglobia</taxon>
        <taxon>Terriglobales</taxon>
        <taxon>Acidobacteriaceae</taxon>
        <taxon>Terriglobus</taxon>
    </lineage>
</organism>
<reference evidence="12 13" key="1">
    <citation type="submission" date="2024-12" db="EMBL/GenBank/DDBJ databases">
        <authorList>
            <person name="Lee Y."/>
        </authorList>
    </citation>
    <scope>NUCLEOTIDE SEQUENCE [LARGE SCALE GENOMIC DNA]</scope>
    <source>
        <strain evidence="12 13">03SUJ4</strain>
    </source>
</reference>
<evidence type="ECO:0000313" key="12">
    <source>
        <dbReference type="EMBL" id="MFN2974422.1"/>
    </source>
</evidence>
<dbReference type="Gene3D" id="6.10.140.1330">
    <property type="match status" value="1"/>
</dbReference>
<feature type="transmembrane region" description="Helical" evidence="10">
    <location>
        <begin position="379"/>
        <end position="400"/>
    </location>
</feature>
<feature type="domain" description="Cation/H+ exchanger transmembrane" evidence="11">
    <location>
        <begin position="11"/>
        <end position="400"/>
    </location>
</feature>
<keyword evidence="3" id="KW-1003">Cell membrane</keyword>
<feature type="transmembrane region" description="Helical" evidence="10">
    <location>
        <begin position="150"/>
        <end position="168"/>
    </location>
</feature>
<comment type="subcellular location">
    <subcellularLocation>
        <location evidence="1">Cell membrane</location>
        <topology evidence="1">Multi-pass membrane protein</topology>
    </subcellularLocation>
</comment>
<keyword evidence="4 10" id="KW-0812">Transmembrane</keyword>
<sequence>MTFFDSLLVLLFAAVVLLQVARRLGLPYPAMLAAAGVAMAFIPGVPNIPLAPETALALFIAPVIVDAAYDFPLGAARRLVTPLLVFAVLAVLVTAAAVAAIAHLWLGIPVAAALALGAIVAPPDAGAATAVLNNTTIPPSTETVLKGESLFNDATALLLYSTALALLSPAGGPSRITVGAGLHLALAVPGAVALGWGFALLQRRINPFVQDTLGGNLLQFCEAYLVWILAEHLQLSPVLCLVTFAMTLARTPELIHRNTRMRVQSFAVWSAVVFALNVFAFLLMGMQVRSIIGRMDRARLYQSMQFAALIVAAVIVLRFVIVITFNRLNAWRRRRLGKEPRASLRQAILVGWCGMRGFVTMATALALPADLPRRDTILLAAFGVVIVTLVVQGMTLNPLIRLLDLDHTDSALEEMKTVRRQLCTVGLATLQQHDDPEAESLRTFYQLQRTGEIPTVGQPTLERYRRYGLIAIRAERKALEKFREDAELSPDLYLKLQEELDWRELTLLPEHERVIEEN</sequence>
<feature type="transmembrane region" description="Helical" evidence="10">
    <location>
        <begin position="266"/>
        <end position="286"/>
    </location>
</feature>
<proteinExistence type="predicted"/>
<dbReference type="Proteomes" id="UP001634747">
    <property type="component" value="Unassembled WGS sequence"/>
</dbReference>
<evidence type="ECO:0000256" key="10">
    <source>
        <dbReference type="SAM" id="Phobius"/>
    </source>
</evidence>
<feature type="transmembrane region" description="Helical" evidence="10">
    <location>
        <begin position="180"/>
        <end position="201"/>
    </location>
</feature>
<keyword evidence="9" id="KW-0739">Sodium transport</keyword>
<feature type="transmembrane region" description="Helical" evidence="10">
    <location>
        <begin position="224"/>
        <end position="245"/>
    </location>
</feature>
<dbReference type="Pfam" id="PF00999">
    <property type="entry name" value="Na_H_Exchanger"/>
    <property type="match status" value="1"/>
</dbReference>
<evidence type="ECO:0000256" key="5">
    <source>
        <dbReference type="ARBA" id="ARBA00022989"/>
    </source>
</evidence>
<keyword evidence="13" id="KW-1185">Reference proteome</keyword>
<protein>
    <submittedName>
        <fullName evidence="12">Cation:proton antiporter</fullName>
    </submittedName>
</protein>
<dbReference type="InterPro" id="IPR018422">
    <property type="entry name" value="Cation/H_exchanger_CPA1"/>
</dbReference>
<evidence type="ECO:0000256" key="8">
    <source>
        <dbReference type="ARBA" id="ARBA00023136"/>
    </source>
</evidence>
<keyword evidence="7" id="KW-0406">Ion transport</keyword>
<dbReference type="InterPro" id="IPR006153">
    <property type="entry name" value="Cation/H_exchanger_TM"/>
</dbReference>
<dbReference type="EMBL" id="JBJYXY010000001">
    <property type="protein sequence ID" value="MFN2974422.1"/>
    <property type="molecule type" value="Genomic_DNA"/>
</dbReference>
<keyword evidence="8 10" id="KW-0472">Membrane</keyword>
<evidence type="ECO:0000256" key="1">
    <source>
        <dbReference type="ARBA" id="ARBA00004651"/>
    </source>
</evidence>
<evidence type="ECO:0000259" key="11">
    <source>
        <dbReference type="Pfam" id="PF00999"/>
    </source>
</evidence>
<evidence type="ECO:0000256" key="4">
    <source>
        <dbReference type="ARBA" id="ARBA00022692"/>
    </source>
</evidence>